<dbReference type="GO" id="GO:0007165">
    <property type="term" value="P:signal transduction"/>
    <property type="evidence" value="ECO:0007669"/>
    <property type="project" value="UniProtKB-KW"/>
</dbReference>
<evidence type="ECO:0000256" key="8">
    <source>
        <dbReference type="ARBA" id="ARBA00023170"/>
    </source>
</evidence>
<sequence length="314" mass="36158">MSDRCMSGFPFVSCALCLFMTFYPRVRVSKFRDLLESYEEVRRNAPYSEHAEAKILQQSKIVRSITKVLVMLEFCPMFIIALILPIVNEMTDFAFGERKLSIPSRFPFDPLASFASFLPVMILHTSGAVFVNFKKIAFEETFFIFLTRHIAMVNNLKYNLEMILDSLSVDDQGRLTNGEKLNDASWRYENIQKPLKKWAQNHQECLRIFRDLEALYSWPLAIYFALTTLILCTAAYVTAEINELNHALTGKNTFLLNKTEHGLLKLILTRCRQDSIIKAVSLFPLSVDTFKSVLTTSYSYMVMIKIVNGEEDKS</sequence>
<protein>
    <submittedName>
        <fullName evidence="11">Odorant receptor 2</fullName>
    </submittedName>
</protein>
<keyword evidence="7 10" id="KW-0472">Membrane</keyword>
<keyword evidence="2" id="KW-1003">Cell membrane</keyword>
<keyword evidence="6 10" id="KW-1133">Transmembrane helix</keyword>
<evidence type="ECO:0000256" key="4">
    <source>
        <dbReference type="ARBA" id="ARBA00022692"/>
    </source>
</evidence>
<dbReference type="AlphaFoldDB" id="A0A346TI10"/>
<feature type="transmembrane region" description="Helical" evidence="10">
    <location>
        <begin position="111"/>
        <end position="133"/>
    </location>
</feature>
<feature type="transmembrane region" description="Helical" evidence="10">
    <location>
        <begin position="215"/>
        <end position="237"/>
    </location>
</feature>
<proteinExistence type="evidence at transcript level"/>
<dbReference type="EMBL" id="MG770190">
    <property type="protein sequence ID" value="AXU25093.1"/>
    <property type="molecule type" value="mRNA"/>
</dbReference>
<reference evidence="11" key="2">
    <citation type="submission" date="2018-01" db="EMBL/GenBank/DDBJ databases">
        <authorList>
            <person name="Gaut B.S."/>
            <person name="Morton B.R."/>
            <person name="Clegg M.T."/>
            <person name="Duvall M.R."/>
        </authorList>
    </citation>
    <scope>NUCLEOTIDE SEQUENCE</scope>
</reference>
<keyword evidence="3" id="KW-0716">Sensory transduction</keyword>
<feature type="transmembrane region" description="Helical" evidence="10">
    <location>
        <begin position="68"/>
        <end position="87"/>
    </location>
</feature>
<feature type="transmembrane region" description="Helical" evidence="10">
    <location>
        <begin position="6"/>
        <end position="23"/>
    </location>
</feature>
<keyword evidence="5" id="KW-0552">Olfaction</keyword>
<evidence type="ECO:0000256" key="3">
    <source>
        <dbReference type="ARBA" id="ARBA00022606"/>
    </source>
</evidence>
<keyword evidence="8 11" id="KW-0675">Receptor</keyword>
<dbReference type="PANTHER" id="PTHR21137">
    <property type="entry name" value="ODORANT RECEPTOR"/>
    <property type="match status" value="1"/>
</dbReference>
<evidence type="ECO:0000256" key="1">
    <source>
        <dbReference type="ARBA" id="ARBA00004651"/>
    </source>
</evidence>
<evidence type="ECO:0000256" key="10">
    <source>
        <dbReference type="SAM" id="Phobius"/>
    </source>
</evidence>
<dbReference type="GO" id="GO:0005549">
    <property type="term" value="F:odorant binding"/>
    <property type="evidence" value="ECO:0007669"/>
    <property type="project" value="InterPro"/>
</dbReference>
<accession>A0A346TI10</accession>
<dbReference type="GO" id="GO:0004984">
    <property type="term" value="F:olfactory receptor activity"/>
    <property type="evidence" value="ECO:0007669"/>
    <property type="project" value="InterPro"/>
</dbReference>
<evidence type="ECO:0000256" key="5">
    <source>
        <dbReference type="ARBA" id="ARBA00022725"/>
    </source>
</evidence>
<dbReference type="Pfam" id="PF02949">
    <property type="entry name" value="7tm_6"/>
    <property type="match status" value="1"/>
</dbReference>
<name>A0A346TI10_9HEMI</name>
<evidence type="ECO:0000256" key="6">
    <source>
        <dbReference type="ARBA" id="ARBA00022989"/>
    </source>
</evidence>
<keyword evidence="4 10" id="KW-0812">Transmembrane</keyword>
<reference evidence="11" key="1">
    <citation type="journal article" date="2018" name="Sci. Rep.">
        <title>Identification and expression analysis of putative chemoreception genes from Cyrtorhinus lividipennis (Hemiptera: Miridae) antennal transcriptome.</title>
        <authorList>
            <person name="Wang G.Y."/>
            <person name="Zhu J.L."/>
            <person name="Zhou W.W."/>
            <person name="Liu S."/>
            <person name="Khairul Q.M."/>
            <person name="Ansari N.A."/>
            <person name="Zhu Z.R."/>
        </authorList>
    </citation>
    <scope>NUCLEOTIDE SEQUENCE</scope>
</reference>
<keyword evidence="9" id="KW-0807">Transducer</keyword>
<comment type="subcellular location">
    <subcellularLocation>
        <location evidence="1">Cell membrane</location>
        <topology evidence="1">Multi-pass membrane protein</topology>
    </subcellularLocation>
</comment>
<evidence type="ECO:0000256" key="9">
    <source>
        <dbReference type="ARBA" id="ARBA00023224"/>
    </source>
</evidence>
<dbReference type="GO" id="GO:0005886">
    <property type="term" value="C:plasma membrane"/>
    <property type="evidence" value="ECO:0007669"/>
    <property type="project" value="UniProtKB-SubCell"/>
</dbReference>
<evidence type="ECO:0000256" key="7">
    <source>
        <dbReference type="ARBA" id="ARBA00023136"/>
    </source>
</evidence>
<evidence type="ECO:0000313" key="11">
    <source>
        <dbReference type="EMBL" id="AXU25093.1"/>
    </source>
</evidence>
<dbReference type="InterPro" id="IPR004117">
    <property type="entry name" value="7tm6_olfct_rcpt"/>
</dbReference>
<dbReference type="PANTHER" id="PTHR21137:SF35">
    <property type="entry name" value="ODORANT RECEPTOR 19A-RELATED"/>
    <property type="match status" value="1"/>
</dbReference>
<evidence type="ECO:0000256" key="2">
    <source>
        <dbReference type="ARBA" id="ARBA00022475"/>
    </source>
</evidence>
<organism evidence="11">
    <name type="scientific">Cyrtorhinus lividipennis</name>
    <dbReference type="NCBI Taxonomy" id="1032904"/>
    <lineage>
        <taxon>Eukaryota</taxon>
        <taxon>Metazoa</taxon>
        <taxon>Ecdysozoa</taxon>
        <taxon>Arthropoda</taxon>
        <taxon>Hexapoda</taxon>
        <taxon>Insecta</taxon>
        <taxon>Pterygota</taxon>
        <taxon>Neoptera</taxon>
        <taxon>Paraneoptera</taxon>
        <taxon>Hemiptera</taxon>
        <taxon>Heteroptera</taxon>
        <taxon>Panheteroptera</taxon>
        <taxon>Cimicomorpha</taxon>
        <taxon>Miridae</taxon>
        <taxon>Orthotylini</taxon>
        <taxon>Cyrtorhinus</taxon>
    </lineage>
</organism>